<dbReference type="InterPro" id="IPR011990">
    <property type="entry name" value="TPR-like_helical_dom_sf"/>
</dbReference>
<proteinExistence type="predicted"/>
<organism evidence="1 2">
    <name type="scientific">Planctomyces bekefii</name>
    <dbReference type="NCBI Taxonomy" id="1653850"/>
    <lineage>
        <taxon>Bacteria</taxon>
        <taxon>Pseudomonadati</taxon>
        <taxon>Planctomycetota</taxon>
        <taxon>Planctomycetia</taxon>
        <taxon>Planctomycetales</taxon>
        <taxon>Planctomycetaceae</taxon>
        <taxon>Planctomyces</taxon>
    </lineage>
</organism>
<feature type="non-terminal residue" evidence="1">
    <location>
        <position position="1"/>
    </location>
</feature>
<keyword evidence="2" id="KW-1185">Reference proteome</keyword>
<sequence length="46" mass="5166">NKAILMNFKGDRDEAIKLLERLLKNNPDFTPAKVKLEELKSGKPAA</sequence>
<protein>
    <submittedName>
        <fullName evidence="1">Uncharacterized protein</fullName>
    </submittedName>
</protein>
<dbReference type="SUPFAM" id="SSF48452">
    <property type="entry name" value="TPR-like"/>
    <property type="match status" value="1"/>
</dbReference>
<reference evidence="1 2" key="2">
    <citation type="submission" date="2019-08" db="EMBL/GenBank/DDBJ databases">
        <authorList>
            <person name="Henke P."/>
        </authorList>
    </citation>
    <scope>NUCLEOTIDE SEQUENCE [LARGE SCALE GENOMIC DNA]</scope>
    <source>
        <strain evidence="1">Phe10_nw2017</strain>
    </source>
</reference>
<gene>
    <name evidence="1" type="ORF">E3A20_06490</name>
</gene>
<dbReference type="AlphaFoldDB" id="A0A5C6M8H4"/>
<dbReference type="EMBL" id="SRHE01000087">
    <property type="protein sequence ID" value="TWW10499.1"/>
    <property type="molecule type" value="Genomic_DNA"/>
</dbReference>
<name>A0A5C6M8H4_9PLAN</name>
<evidence type="ECO:0000313" key="2">
    <source>
        <dbReference type="Proteomes" id="UP000321083"/>
    </source>
</evidence>
<accession>A0A5C6M8H4</accession>
<evidence type="ECO:0000313" key="1">
    <source>
        <dbReference type="EMBL" id="TWW10499.1"/>
    </source>
</evidence>
<dbReference type="Proteomes" id="UP000321083">
    <property type="component" value="Unassembled WGS sequence"/>
</dbReference>
<reference evidence="1 2" key="1">
    <citation type="submission" date="2019-08" db="EMBL/GenBank/DDBJ databases">
        <title>100 year-old enigma solved: identification of Planctomyces bekefii, the type genus and species of the phylum Planctomycetes.</title>
        <authorList>
            <person name="Svetlana D.N."/>
            <person name="Overmann J."/>
        </authorList>
    </citation>
    <scope>NUCLEOTIDE SEQUENCE [LARGE SCALE GENOMIC DNA]</scope>
    <source>
        <strain evidence="1">Phe10_nw2017</strain>
    </source>
</reference>
<comment type="caution">
    <text evidence="1">The sequence shown here is derived from an EMBL/GenBank/DDBJ whole genome shotgun (WGS) entry which is preliminary data.</text>
</comment>